<dbReference type="PROSITE" id="PS00136">
    <property type="entry name" value="SUBTILASE_ASP"/>
    <property type="match status" value="1"/>
</dbReference>
<reference evidence="11 13" key="1">
    <citation type="submission" date="2017-12" db="EMBL/GenBank/DDBJ databases">
        <title>Genomic Encyclopedia of Type Strains, Phase III (KMG-III): the genomes of soil and plant-associated and newly described type strains.</title>
        <authorList>
            <person name="Whitman W."/>
        </authorList>
    </citation>
    <scope>NUCLEOTIDE SEQUENCE [LARGE SCALE GENOMIC DNA]</scope>
    <source>
        <strain evidence="11 13">IP-10</strain>
    </source>
</reference>
<name>A0A497U2B0_9FLAO</name>
<dbReference type="GO" id="GO:0004252">
    <property type="term" value="F:serine-type endopeptidase activity"/>
    <property type="evidence" value="ECO:0007669"/>
    <property type="project" value="UniProtKB-UniRule"/>
</dbReference>
<dbReference type="Pfam" id="PF18962">
    <property type="entry name" value="Por_Secre_tail"/>
    <property type="match status" value="1"/>
</dbReference>
<dbReference type="InterPro" id="IPR015500">
    <property type="entry name" value="Peptidase_S8_subtilisin-rel"/>
</dbReference>
<sequence length="537" mass="58469">MKKITFLIVLLSGFWAVAQEDAWVYFTDKPDAAHYMANPLEMLSQRALDRRTRQNIALDEKDVPISVSYINQVTASAGITVKAKSKWMNALHIRGTVEAIQNLENLTFVDHIQFANPTLNTAGRAMHQSQLANGNKNLETQVSFGYGTSANQIQMLKGNQLHQQDFTGNGKIIAVMDAGFPNVNTAQPFQRLITNNKILGGYDFVNRNTNFYTGGTHGTLVLATMGGYVENQLVGTGPDASYYLFITEDISDENPVEESYWVEAAEMADSLGVDIINTSLGYFIYNNPGYSYEYADMNGTTAFISRGADIAFSKGMICVVSAGNSGAGANPNISAPADAVNALAVGAVAPDSSYAGFSSIGPSFDGRVKPDIMAQGQQAVVSDTFGNIVTANGTSFSSPIISGMVACLWQAFPDKTNAEIIQLIKQSAHLYNTPNNQFGYGIPDFSRALANALDTPVFSENSFLVYPNPANSVVNLVIPESYEEVRIFIYNQLGQEIMNSKIKRENPVFSVENLQSGIYWYKIKAGNNYKTGKLAVK</sequence>
<feature type="chain" id="PRO_5019802040" evidence="8">
    <location>
        <begin position="19"/>
        <end position="537"/>
    </location>
</feature>
<dbReference type="RefSeq" id="WP_101471726.1">
    <property type="nucleotide sequence ID" value="NZ_PJND01000007.1"/>
</dbReference>
<dbReference type="Proteomes" id="UP000275027">
    <property type="component" value="Unassembled WGS sequence"/>
</dbReference>
<dbReference type="InterPro" id="IPR017317">
    <property type="entry name" value="Pept_S8_subtilisin_bacteroid-2"/>
</dbReference>
<organism evidence="12 14">
    <name type="scientific">Flavobacterium lindanitolerans</name>
    <dbReference type="NCBI Taxonomy" id="428988"/>
    <lineage>
        <taxon>Bacteria</taxon>
        <taxon>Pseudomonadati</taxon>
        <taxon>Bacteroidota</taxon>
        <taxon>Flavobacteriia</taxon>
        <taxon>Flavobacteriales</taxon>
        <taxon>Flavobacteriaceae</taxon>
        <taxon>Flavobacterium</taxon>
    </lineage>
</organism>
<evidence type="ECO:0000256" key="8">
    <source>
        <dbReference type="SAM" id="SignalP"/>
    </source>
</evidence>
<dbReference type="InterPro" id="IPR050131">
    <property type="entry name" value="Peptidase_S8_subtilisin-like"/>
</dbReference>
<evidence type="ECO:0000256" key="7">
    <source>
        <dbReference type="RuleBase" id="RU003355"/>
    </source>
</evidence>
<feature type="active site" description="Charge relay system" evidence="6">
    <location>
        <position position="177"/>
    </location>
</feature>
<evidence type="ECO:0000256" key="3">
    <source>
        <dbReference type="ARBA" id="ARBA00022729"/>
    </source>
</evidence>
<evidence type="ECO:0000313" key="11">
    <source>
        <dbReference type="EMBL" id="PKW29982.1"/>
    </source>
</evidence>
<dbReference type="SUPFAM" id="SSF52743">
    <property type="entry name" value="Subtilisin-like"/>
    <property type="match status" value="1"/>
</dbReference>
<reference evidence="12 14" key="2">
    <citation type="submission" date="2018-10" db="EMBL/GenBank/DDBJ databases">
        <title>Genomic Encyclopedia of Archaeal and Bacterial Type Strains, Phase II (KMG-II): from individual species to whole genera.</title>
        <authorList>
            <person name="Goeker M."/>
        </authorList>
    </citation>
    <scope>NUCLEOTIDE SEQUENCE [LARGE SCALE GENOMIC DNA]</scope>
    <source>
        <strain evidence="12 14">DSM 21886</strain>
    </source>
</reference>
<evidence type="ECO:0000259" key="9">
    <source>
        <dbReference type="Pfam" id="PF00082"/>
    </source>
</evidence>
<gene>
    <name evidence="11" type="ORF">B0G92_1630</name>
    <name evidence="12" type="ORF">CLV50_2202</name>
</gene>
<protein>
    <submittedName>
        <fullName evidence="11 12">Secreted protein (Por secretion system target)</fullName>
    </submittedName>
</protein>
<dbReference type="PANTHER" id="PTHR43806:SF67">
    <property type="entry name" value="EGF-LIKE DOMAIN-CONTAINING PROTEIN"/>
    <property type="match status" value="1"/>
</dbReference>
<evidence type="ECO:0000259" key="10">
    <source>
        <dbReference type="Pfam" id="PF18962"/>
    </source>
</evidence>
<dbReference type="NCBIfam" id="TIGR04183">
    <property type="entry name" value="Por_Secre_tail"/>
    <property type="match status" value="1"/>
</dbReference>
<dbReference type="CDD" id="cd07493">
    <property type="entry name" value="Peptidases_S8_9"/>
    <property type="match status" value="1"/>
</dbReference>
<dbReference type="PANTHER" id="PTHR43806">
    <property type="entry name" value="PEPTIDASE S8"/>
    <property type="match status" value="1"/>
</dbReference>
<evidence type="ECO:0000256" key="2">
    <source>
        <dbReference type="ARBA" id="ARBA00022670"/>
    </source>
</evidence>
<evidence type="ECO:0000313" key="14">
    <source>
        <dbReference type="Proteomes" id="UP000275027"/>
    </source>
</evidence>
<keyword evidence="3 8" id="KW-0732">Signal</keyword>
<dbReference type="InterPro" id="IPR026444">
    <property type="entry name" value="Secre_tail"/>
</dbReference>
<dbReference type="Pfam" id="PF00082">
    <property type="entry name" value="Peptidase_S8"/>
    <property type="match status" value="1"/>
</dbReference>
<feature type="active site" description="Charge relay system" evidence="6">
    <location>
        <position position="217"/>
    </location>
</feature>
<evidence type="ECO:0000256" key="4">
    <source>
        <dbReference type="ARBA" id="ARBA00022801"/>
    </source>
</evidence>
<dbReference type="InterPro" id="IPR023828">
    <property type="entry name" value="Peptidase_S8_Ser-AS"/>
</dbReference>
<evidence type="ECO:0000313" key="12">
    <source>
        <dbReference type="EMBL" id="RLJ24322.1"/>
    </source>
</evidence>
<comment type="similarity">
    <text evidence="1 6 7">Belongs to the peptidase S8 family.</text>
</comment>
<comment type="caution">
    <text evidence="12">The sequence shown here is derived from an EMBL/GenBank/DDBJ whole genome shotgun (WGS) entry which is preliminary data.</text>
</comment>
<dbReference type="Gene3D" id="3.40.50.200">
    <property type="entry name" value="Peptidase S8/S53 domain"/>
    <property type="match status" value="1"/>
</dbReference>
<feature type="active site" description="Charge relay system" evidence="6">
    <location>
        <position position="395"/>
    </location>
</feature>
<evidence type="ECO:0000256" key="1">
    <source>
        <dbReference type="ARBA" id="ARBA00011073"/>
    </source>
</evidence>
<dbReference type="AlphaFoldDB" id="A0A497U2B0"/>
<keyword evidence="2 6" id="KW-0645">Protease</keyword>
<dbReference type="EMBL" id="PJND01000007">
    <property type="protein sequence ID" value="PKW29982.1"/>
    <property type="molecule type" value="Genomic_DNA"/>
</dbReference>
<evidence type="ECO:0000256" key="5">
    <source>
        <dbReference type="ARBA" id="ARBA00022825"/>
    </source>
</evidence>
<dbReference type="EMBL" id="RCCB01000012">
    <property type="protein sequence ID" value="RLJ24322.1"/>
    <property type="molecule type" value="Genomic_DNA"/>
</dbReference>
<dbReference type="PRINTS" id="PR00723">
    <property type="entry name" value="SUBTILISIN"/>
</dbReference>
<proteinExistence type="inferred from homology"/>
<keyword evidence="13" id="KW-1185">Reference proteome</keyword>
<dbReference type="InterPro" id="IPR023827">
    <property type="entry name" value="Peptidase_S8_Asp-AS"/>
</dbReference>
<dbReference type="InterPro" id="IPR036852">
    <property type="entry name" value="Peptidase_S8/S53_dom_sf"/>
</dbReference>
<feature type="domain" description="Secretion system C-terminal sorting" evidence="10">
    <location>
        <begin position="465"/>
        <end position="535"/>
    </location>
</feature>
<accession>A0A497U2B0</accession>
<dbReference type="Proteomes" id="UP000233767">
    <property type="component" value="Unassembled WGS sequence"/>
</dbReference>
<feature type="domain" description="Peptidase S8/S53" evidence="9">
    <location>
        <begin position="168"/>
        <end position="441"/>
    </location>
</feature>
<evidence type="ECO:0000313" key="13">
    <source>
        <dbReference type="Proteomes" id="UP000233767"/>
    </source>
</evidence>
<keyword evidence="4 6" id="KW-0378">Hydrolase</keyword>
<keyword evidence="5 6" id="KW-0720">Serine protease</keyword>
<dbReference type="PROSITE" id="PS51892">
    <property type="entry name" value="SUBTILASE"/>
    <property type="match status" value="1"/>
</dbReference>
<dbReference type="InterPro" id="IPR000209">
    <property type="entry name" value="Peptidase_S8/S53_dom"/>
</dbReference>
<dbReference type="PIRSF" id="PIRSF037903">
    <property type="entry name" value="Subtilisin_rel_GFO_2223"/>
    <property type="match status" value="1"/>
</dbReference>
<dbReference type="GO" id="GO:0006508">
    <property type="term" value="P:proteolysis"/>
    <property type="evidence" value="ECO:0007669"/>
    <property type="project" value="UniProtKB-KW"/>
</dbReference>
<feature type="signal peptide" evidence="8">
    <location>
        <begin position="1"/>
        <end position="18"/>
    </location>
</feature>
<evidence type="ECO:0000256" key="6">
    <source>
        <dbReference type="PROSITE-ProRule" id="PRU01240"/>
    </source>
</evidence>
<dbReference type="PROSITE" id="PS00138">
    <property type="entry name" value="SUBTILASE_SER"/>
    <property type="match status" value="1"/>
</dbReference>